<dbReference type="Proteomes" id="UP000281553">
    <property type="component" value="Unassembled WGS sequence"/>
</dbReference>
<organism evidence="1 2">
    <name type="scientific">Dibothriocephalus latus</name>
    <name type="common">Fish tapeworm</name>
    <name type="synonym">Diphyllobothrium latum</name>
    <dbReference type="NCBI Taxonomy" id="60516"/>
    <lineage>
        <taxon>Eukaryota</taxon>
        <taxon>Metazoa</taxon>
        <taxon>Spiralia</taxon>
        <taxon>Lophotrochozoa</taxon>
        <taxon>Platyhelminthes</taxon>
        <taxon>Cestoda</taxon>
        <taxon>Eucestoda</taxon>
        <taxon>Diphyllobothriidea</taxon>
        <taxon>Diphyllobothriidae</taxon>
        <taxon>Dibothriocephalus</taxon>
    </lineage>
</organism>
<sequence>MVKRFNRQLKVFLRAAGDPEDWTDHIPLVIFVRILAEPNATNVWRLS</sequence>
<dbReference type="EMBL" id="UYRU01071357">
    <property type="protein sequence ID" value="VDN20923.1"/>
    <property type="molecule type" value="Genomic_DNA"/>
</dbReference>
<evidence type="ECO:0000313" key="1">
    <source>
        <dbReference type="EMBL" id="VDN20923.1"/>
    </source>
</evidence>
<accession>A0A3P7MBP9</accession>
<keyword evidence="2" id="KW-1185">Reference proteome</keyword>
<evidence type="ECO:0000313" key="2">
    <source>
        <dbReference type="Proteomes" id="UP000281553"/>
    </source>
</evidence>
<name>A0A3P7MBP9_DIBLA</name>
<dbReference type="AlphaFoldDB" id="A0A3P7MBP9"/>
<dbReference type="OrthoDB" id="10056584at2759"/>
<reference evidence="1 2" key="1">
    <citation type="submission" date="2018-11" db="EMBL/GenBank/DDBJ databases">
        <authorList>
            <consortium name="Pathogen Informatics"/>
        </authorList>
    </citation>
    <scope>NUCLEOTIDE SEQUENCE [LARGE SCALE GENOMIC DNA]</scope>
</reference>
<protein>
    <submittedName>
        <fullName evidence="1">Uncharacterized protein</fullName>
    </submittedName>
</protein>
<proteinExistence type="predicted"/>
<gene>
    <name evidence="1" type="ORF">DILT_LOCUS13729</name>
</gene>